<evidence type="ECO:0000259" key="3">
    <source>
        <dbReference type="Pfam" id="PF12853"/>
    </source>
</evidence>
<feature type="transmembrane region" description="Helical" evidence="1">
    <location>
        <begin position="87"/>
        <end position="104"/>
    </location>
</feature>
<reference evidence="6" key="2">
    <citation type="submission" date="2020-04" db="EMBL/GenBank/DDBJ databases">
        <authorList>
            <consortium name="NCBI Genome Project"/>
        </authorList>
    </citation>
    <scope>NUCLEOTIDE SEQUENCE</scope>
    <source>
        <strain evidence="6">CBS 781.70</strain>
    </source>
</reference>
<dbReference type="InterPro" id="IPR053229">
    <property type="entry name" value="NADH-Q_oxidrdct_subunit"/>
</dbReference>
<accession>A0A6G1G498</accession>
<dbReference type="OrthoDB" id="196140at2759"/>
<feature type="domain" description="NADH-ubiquinone oxidoreductase 21kDa subunit C-terminal fungi" evidence="3">
    <location>
        <begin position="120"/>
        <end position="190"/>
    </location>
</feature>
<dbReference type="RefSeq" id="XP_033534371.1">
    <property type="nucleotide sequence ID" value="XM_033679338.1"/>
</dbReference>
<proteinExistence type="predicted"/>
<dbReference type="PANTHER" id="PTHR34062">
    <property type="entry name" value="OXIDOREDUCTASE 21 KDA SUBUNIT, PUTATIVE (AFU_ORTHOLOGUE AFUA_4G04750)-RELATED"/>
    <property type="match status" value="1"/>
</dbReference>
<dbReference type="InterPro" id="IPR019721">
    <property type="entry name" value="NADH-UbQ_OxRdtase_su21_N"/>
</dbReference>
<keyword evidence="1" id="KW-0472">Membrane</keyword>
<reference evidence="4 6" key="1">
    <citation type="submission" date="2020-01" db="EMBL/GenBank/DDBJ databases">
        <authorList>
            <consortium name="DOE Joint Genome Institute"/>
            <person name="Haridas S."/>
            <person name="Albert R."/>
            <person name="Binder M."/>
            <person name="Bloem J."/>
            <person name="Labutti K."/>
            <person name="Salamov A."/>
            <person name="Andreopoulos B."/>
            <person name="Baker S.E."/>
            <person name="Barry K."/>
            <person name="Bills G."/>
            <person name="Bluhm B.H."/>
            <person name="Cannon C."/>
            <person name="Castanera R."/>
            <person name="Culley D.E."/>
            <person name="Daum C."/>
            <person name="Ezra D."/>
            <person name="Gonzalez J.B."/>
            <person name="Henrissat B."/>
            <person name="Kuo A."/>
            <person name="Liang C."/>
            <person name="Lipzen A."/>
            <person name="Lutzoni F."/>
            <person name="Magnuson J."/>
            <person name="Mondo S."/>
            <person name="Nolan M."/>
            <person name="Ohm R."/>
            <person name="Pangilinan J."/>
            <person name="Park H.-J."/>
            <person name="Ramirez L."/>
            <person name="Alfaro M."/>
            <person name="Sun H."/>
            <person name="Tritt A."/>
            <person name="Yoshinaga Y."/>
            <person name="Zwiers L.-H."/>
            <person name="Turgeon B.G."/>
            <person name="Goodwin S.B."/>
            <person name="Spatafora J.W."/>
            <person name="Crous P.W."/>
            <person name="Grigoriev I.V."/>
        </authorList>
    </citation>
    <scope>NUCLEOTIDE SEQUENCE</scope>
    <source>
        <strain evidence="4 6">CBS 781.70</strain>
    </source>
</reference>
<dbReference type="PANTHER" id="PTHR34062:SF1">
    <property type="entry name" value="NADH-UBIQUINONE OXIDOREDUCTASE 21KDA SUBUNIT N-TERMINAL DOMAIN-CONTAINING PROTEIN"/>
    <property type="match status" value="1"/>
</dbReference>
<evidence type="ECO:0000256" key="1">
    <source>
        <dbReference type="SAM" id="Phobius"/>
    </source>
</evidence>
<dbReference type="InterPro" id="IPR024549">
    <property type="entry name" value="NADH-UbQ_OxRdtase_su21_C_fun"/>
</dbReference>
<dbReference type="EMBL" id="ML975156">
    <property type="protein sequence ID" value="KAF1812740.1"/>
    <property type="molecule type" value="Genomic_DNA"/>
</dbReference>
<evidence type="ECO:0000259" key="2">
    <source>
        <dbReference type="Pfam" id="PF10785"/>
    </source>
</evidence>
<reference evidence="6" key="3">
    <citation type="submission" date="2025-04" db="UniProtKB">
        <authorList>
            <consortium name="RefSeq"/>
        </authorList>
    </citation>
    <scope>IDENTIFICATION</scope>
    <source>
        <strain evidence="6">CBS 781.70</strain>
    </source>
</reference>
<dbReference type="Pfam" id="PF12853">
    <property type="entry name" value="NADH_u_ox_C"/>
    <property type="match status" value="1"/>
</dbReference>
<dbReference type="Pfam" id="PF10785">
    <property type="entry name" value="NADH-u_ox-rdase"/>
    <property type="match status" value="1"/>
</dbReference>
<name>A0A6G1G498_9PEZI</name>
<dbReference type="AlphaFoldDB" id="A0A6G1G498"/>
<protein>
    <submittedName>
        <fullName evidence="4 6">Uncharacterized protein</fullName>
    </submittedName>
</protein>
<feature type="domain" description="NADH-ubiquinone oxidoreductase 21kDa subunit N-terminal" evidence="2">
    <location>
        <begin position="27"/>
        <end position="111"/>
    </location>
</feature>
<evidence type="ECO:0000313" key="4">
    <source>
        <dbReference type="EMBL" id="KAF1812740.1"/>
    </source>
</evidence>
<evidence type="ECO:0000313" key="5">
    <source>
        <dbReference type="Proteomes" id="UP000504638"/>
    </source>
</evidence>
<organism evidence="4">
    <name type="scientific">Eremomyces bilateralis CBS 781.70</name>
    <dbReference type="NCBI Taxonomy" id="1392243"/>
    <lineage>
        <taxon>Eukaryota</taxon>
        <taxon>Fungi</taxon>
        <taxon>Dikarya</taxon>
        <taxon>Ascomycota</taxon>
        <taxon>Pezizomycotina</taxon>
        <taxon>Dothideomycetes</taxon>
        <taxon>Dothideomycetes incertae sedis</taxon>
        <taxon>Eremomycetales</taxon>
        <taxon>Eremomycetaceae</taxon>
        <taxon>Eremomyces</taxon>
    </lineage>
</organism>
<sequence length="197" mass="22646">MADDEYEPSNVAPMQTGKVIPPQRSVTAYPPIDLDPHFTRVVKYARPSDWAEFAILPWTGVGFFHWWHGRYGSDTKMAYKACQRVNFSVGLMTAFCVLYVRSSYRFMGFRENARETEMDMREMTDRVKKGLPLYGESRLSEYMQGVAARNSRNSQVLLHVLPMFNIVNHNMHGVDTAKYYRNAERELEAEGKKAAGS</sequence>
<keyword evidence="1" id="KW-1133">Transmembrane helix</keyword>
<dbReference type="Proteomes" id="UP000504638">
    <property type="component" value="Unplaced"/>
</dbReference>
<evidence type="ECO:0000313" key="6">
    <source>
        <dbReference type="RefSeq" id="XP_033534371.1"/>
    </source>
</evidence>
<dbReference type="GeneID" id="54419908"/>
<gene>
    <name evidence="4 6" type="ORF">P152DRAFT_457934</name>
</gene>
<keyword evidence="5" id="KW-1185">Reference proteome</keyword>
<keyword evidence="1" id="KW-0812">Transmembrane</keyword>